<evidence type="ECO:0000256" key="2">
    <source>
        <dbReference type="ARBA" id="ARBA00017703"/>
    </source>
</evidence>
<gene>
    <name evidence="11" type="ordered locus">LBA0840</name>
</gene>
<comment type="catalytic activity">
    <reaction evidence="8">
        <text>DNA(n) + a 2'-deoxyribonucleoside 5'-triphosphate = DNA(n+1) + diphosphate</text>
        <dbReference type="Rhea" id="RHEA:22508"/>
        <dbReference type="Rhea" id="RHEA-COMP:17339"/>
        <dbReference type="Rhea" id="RHEA-COMP:17340"/>
        <dbReference type="ChEBI" id="CHEBI:33019"/>
        <dbReference type="ChEBI" id="CHEBI:61560"/>
        <dbReference type="ChEBI" id="CHEBI:173112"/>
        <dbReference type="EC" id="2.7.7.7"/>
    </reaction>
</comment>
<dbReference type="OrthoDB" id="9775929at2"/>
<accession>Q5FKS3</accession>
<dbReference type="SUPFAM" id="SSF52540">
    <property type="entry name" value="P-loop containing nucleoside triphosphate hydrolases"/>
    <property type="match status" value="1"/>
</dbReference>
<evidence type="ECO:0000256" key="7">
    <source>
        <dbReference type="ARBA" id="ARBA00034754"/>
    </source>
</evidence>
<evidence type="ECO:0000256" key="1">
    <source>
        <dbReference type="ARBA" id="ARBA00012417"/>
    </source>
</evidence>
<sequence>MTLLSLFKNTNRNDNLHALVWGEDDFLNDYLVNSYAKEEQFKDYEHIVVDCESDGLDELIADLTESSLFSEQKLIVIKNPFFLTAKVPKKFSKQLDDLQKIFEKIADLEDVVVIEASYEKIDRRKKLTKTIMKQFNVFEPKIRPYEVGAMTKAIIKAEGYTITQSALQILVERSDQVMDTVLSNYQKLKMAAENNKITEKSVIQNVDLSLAQNIFAILDAALNKNYQEATDRLNNQLREGATPIQLLAVFENQLELILVVKILAQRQRSESQIVKELGVHPYRVKLAMKNKLAINKLEKLLDDAIKLEFNYKNGNYHEDNFLKLFVLNV</sequence>
<protein>
    <recommendedName>
        <fullName evidence="2">DNA polymerase III subunit delta</fullName>
        <ecNumber evidence="1">2.7.7.7</ecNumber>
    </recommendedName>
</protein>
<evidence type="ECO:0000256" key="3">
    <source>
        <dbReference type="ARBA" id="ARBA00022679"/>
    </source>
</evidence>
<proteinExistence type="inferred from homology"/>
<dbReference type="InterPro" id="IPR048466">
    <property type="entry name" value="DNA_pol3_delta-like_C"/>
</dbReference>
<evidence type="ECO:0000313" key="11">
    <source>
        <dbReference type="EMBL" id="AAV42701.1"/>
    </source>
</evidence>
<dbReference type="HOGENOM" id="CLU_044694_4_0_9"/>
<dbReference type="PANTHER" id="PTHR34388">
    <property type="entry name" value="DNA POLYMERASE III SUBUNIT DELTA"/>
    <property type="match status" value="1"/>
</dbReference>
<dbReference type="Gene3D" id="1.20.272.10">
    <property type="match status" value="1"/>
</dbReference>
<keyword evidence="4" id="KW-0548">Nucleotidyltransferase</keyword>
<dbReference type="GeneID" id="93290037"/>
<evidence type="ECO:0000256" key="4">
    <source>
        <dbReference type="ARBA" id="ARBA00022695"/>
    </source>
</evidence>
<dbReference type="InterPro" id="IPR005790">
    <property type="entry name" value="DNA_polIII_delta"/>
</dbReference>
<dbReference type="PANTHER" id="PTHR34388:SF1">
    <property type="entry name" value="DNA POLYMERASE III SUBUNIT DELTA"/>
    <property type="match status" value="1"/>
</dbReference>
<dbReference type="Proteomes" id="UP000006381">
    <property type="component" value="Chromosome"/>
</dbReference>
<dbReference type="eggNOG" id="COG1466">
    <property type="taxonomic scope" value="Bacteria"/>
</dbReference>
<keyword evidence="5" id="KW-0235">DNA replication</keyword>
<evidence type="ECO:0000256" key="6">
    <source>
        <dbReference type="ARBA" id="ARBA00022932"/>
    </source>
</evidence>
<dbReference type="STRING" id="272621.LBA0840"/>
<keyword evidence="6" id="KW-0239">DNA-directed DNA polymerase</keyword>
<keyword evidence="3" id="KW-0808">Transferase</keyword>
<dbReference type="GO" id="GO:0006261">
    <property type="term" value="P:DNA-templated DNA replication"/>
    <property type="evidence" value="ECO:0007669"/>
    <property type="project" value="TreeGrafter"/>
</dbReference>
<dbReference type="PATRIC" id="fig|272621.13.peg.802"/>
<feature type="domain" description="DNA polymerase III delta N-terminal" evidence="9">
    <location>
        <begin position="20"/>
        <end position="139"/>
    </location>
</feature>
<keyword evidence="12" id="KW-1185">Reference proteome</keyword>
<dbReference type="GO" id="GO:0009360">
    <property type="term" value="C:DNA polymerase III complex"/>
    <property type="evidence" value="ECO:0007669"/>
    <property type="project" value="InterPro"/>
</dbReference>
<dbReference type="RefSeq" id="WP_003546856.1">
    <property type="nucleotide sequence ID" value="NC_006814.3"/>
</dbReference>
<evidence type="ECO:0000256" key="8">
    <source>
        <dbReference type="ARBA" id="ARBA00049244"/>
    </source>
</evidence>
<evidence type="ECO:0000313" key="12">
    <source>
        <dbReference type="Proteomes" id="UP000006381"/>
    </source>
</evidence>
<evidence type="ECO:0000259" key="9">
    <source>
        <dbReference type="Pfam" id="PF06144"/>
    </source>
</evidence>
<dbReference type="Pfam" id="PF06144">
    <property type="entry name" value="DNA_pol3_delta"/>
    <property type="match status" value="1"/>
</dbReference>
<dbReference type="Gene3D" id="3.40.50.300">
    <property type="entry name" value="P-loop containing nucleotide triphosphate hydrolases"/>
    <property type="match status" value="1"/>
</dbReference>
<evidence type="ECO:0000259" key="10">
    <source>
        <dbReference type="Pfam" id="PF21694"/>
    </source>
</evidence>
<evidence type="ECO:0000256" key="5">
    <source>
        <dbReference type="ARBA" id="ARBA00022705"/>
    </source>
</evidence>
<dbReference type="Pfam" id="PF21694">
    <property type="entry name" value="DNA_pol3_delta_C"/>
    <property type="match status" value="1"/>
</dbReference>
<dbReference type="EC" id="2.7.7.7" evidence="1"/>
<dbReference type="InterPro" id="IPR010372">
    <property type="entry name" value="DNA_pol3_delta_N"/>
</dbReference>
<dbReference type="InterPro" id="IPR027417">
    <property type="entry name" value="P-loop_NTPase"/>
</dbReference>
<dbReference type="NCBIfam" id="TIGR01128">
    <property type="entry name" value="holA"/>
    <property type="match status" value="1"/>
</dbReference>
<organism evidence="12">
    <name type="scientific">Lactobacillus acidophilus (strain ATCC 700396 / NCK56 / N2 / NCFM)</name>
    <dbReference type="NCBI Taxonomy" id="272621"/>
    <lineage>
        <taxon>Bacteria</taxon>
        <taxon>Bacillati</taxon>
        <taxon>Bacillota</taxon>
        <taxon>Bacilli</taxon>
        <taxon>Lactobacillales</taxon>
        <taxon>Lactobacillaceae</taxon>
        <taxon>Lactobacillus</taxon>
    </lineage>
</organism>
<feature type="domain" description="DNA polymerase III delta subunit-like C-terminal" evidence="10">
    <location>
        <begin position="212"/>
        <end position="328"/>
    </location>
</feature>
<reference evidence="11 12" key="1">
    <citation type="journal article" date="2005" name="Proc. Natl. Acad. Sci. U.S.A.">
        <title>Complete genome sequence of the probiotic lactic acid bacterium Lactobacillus acidophilus NCFM.</title>
        <authorList>
            <person name="Altermann E."/>
            <person name="Russell W.M."/>
            <person name="Azcarate-Peril M.A."/>
            <person name="Barrangou R."/>
            <person name="Buck B.L."/>
            <person name="McAuliffe O."/>
            <person name="Souther N."/>
            <person name="Dobson A."/>
            <person name="Duong T."/>
            <person name="Callanan M."/>
            <person name="Lick S."/>
            <person name="Hamrick A."/>
            <person name="Cano R."/>
            <person name="Klaenhammer T.R."/>
        </authorList>
    </citation>
    <scope>NUCLEOTIDE SEQUENCE [LARGE SCALE GENOMIC DNA]</scope>
    <source>
        <strain evidence="12">ATCC 700396 / NCK56 / N2 / NCFM</strain>
    </source>
</reference>
<dbReference type="BioCyc" id="LACI272621:G1G49-851-MONOMER"/>
<dbReference type="EMBL" id="CP000033">
    <property type="protein sequence ID" value="AAV42701.1"/>
    <property type="molecule type" value="Genomic_DNA"/>
</dbReference>
<name>Q5FKS3_LACAC</name>
<dbReference type="AlphaFoldDB" id="Q5FKS3"/>
<dbReference type="GO" id="GO:0003887">
    <property type="term" value="F:DNA-directed DNA polymerase activity"/>
    <property type="evidence" value="ECO:0007669"/>
    <property type="project" value="UniProtKB-KW"/>
</dbReference>
<dbReference type="InterPro" id="IPR008921">
    <property type="entry name" value="DNA_pol3_clamp-load_cplx_C"/>
</dbReference>
<comment type="similarity">
    <text evidence="7">Belongs to the DNA polymerase HolA subunit family.</text>
</comment>
<dbReference type="SUPFAM" id="SSF48019">
    <property type="entry name" value="post-AAA+ oligomerization domain-like"/>
    <property type="match status" value="1"/>
</dbReference>
<dbReference type="KEGG" id="lac:LBA0840"/>
<dbReference type="GO" id="GO:0003677">
    <property type="term" value="F:DNA binding"/>
    <property type="evidence" value="ECO:0007669"/>
    <property type="project" value="InterPro"/>
</dbReference>